<dbReference type="SUPFAM" id="SSF47413">
    <property type="entry name" value="lambda repressor-like DNA-binding domains"/>
    <property type="match status" value="1"/>
</dbReference>
<protein>
    <submittedName>
        <fullName evidence="3">Putative transcriptional regulator</fullName>
    </submittedName>
</protein>
<name>A0A1G5W2S8_9BACT</name>
<sequence length="89" mass="10032">MADLDGFSSNKSRLYCLFNADMKNSIKVERAKKDLTQQDLAEKVQVSRQTINSIEAGKYVPSTVLALKIARVFEIALEEIFELEEGDYG</sequence>
<evidence type="ECO:0000313" key="3">
    <source>
        <dbReference type="EMBL" id="SDA51575.1"/>
    </source>
</evidence>
<accession>A0A1G5W2S8</accession>
<keyword evidence="4" id="KW-1185">Reference proteome</keyword>
<evidence type="ECO:0000259" key="2">
    <source>
        <dbReference type="PROSITE" id="PS50943"/>
    </source>
</evidence>
<proteinExistence type="predicted"/>
<dbReference type="PROSITE" id="PS50943">
    <property type="entry name" value="HTH_CROC1"/>
    <property type="match status" value="1"/>
</dbReference>
<evidence type="ECO:0000313" key="4">
    <source>
        <dbReference type="Proteomes" id="UP000198756"/>
    </source>
</evidence>
<dbReference type="GO" id="GO:0003677">
    <property type="term" value="F:DNA binding"/>
    <property type="evidence" value="ECO:0007669"/>
    <property type="project" value="UniProtKB-KW"/>
</dbReference>
<dbReference type="AlphaFoldDB" id="A0A1G5W2S8"/>
<dbReference type="STRING" id="279824.SAMN03080617_00816"/>
<dbReference type="EMBL" id="FMXE01000005">
    <property type="protein sequence ID" value="SDA51575.1"/>
    <property type="molecule type" value="Genomic_DNA"/>
</dbReference>
<gene>
    <name evidence="3" type="ORF">SAMN03080617_00816</name>
</gene>
<dbReference type="Pfam" id="PF01381">
    <property type="entry name" value="HTH_3"/>
    <property type="match status" value="1"/>
</dbReference>
<evidence type="ECO:0000256" key="1">
    <source>
        <dbReference type="ARBA" id="ARBA00023125"/>
    </source>
</evidence>
<feature type="domain" description="HTH cro/C1-type" evidence="2">
    <location>
        <begin position="26"/>
        <end position="80"/>
    </location>
</feature>
<dbReference type="Gene3D" id="1.10.260.40">
    <property type="entry name" value="lambda repressor-like DNA-binding domains"/>
    <property type="match status" value="1"/>
</dbReference>
<dbReference type="SMART" id="SM00530">
    <property type="entry name" value="HTH_XRE"/>
    <property type="match status" value="1"/>
</dbReference>
<reference evidence="4" key="1">
    <citation type="submission" date="2016-10" db="EMBL/GenBank/DDBJ databases">
        <authorList>
            <person name="Varghese N."/>
            <person name="Submissions S."/>
        </authorList>
    </citation>
    <scope>NUCLEOTIDE SEQUENCE [LARGE SCALE GENOMIC DNA]</scope>
    <source>
        <strain evidence="4">DSM 22703</strain>
    </source>
</reference>
<dbReference type="InterPro" id="IPR001387">
    <property type="entry name" value="Cro/C1-type_HTH"/>
</dbReference>
<keyword evidence="1" id="KW-0238">DNA-binding</keyword>
<dbReference type="PANTHER" id="PTHR46558">
    <property type="entry name" value="TRACRIPTIONAL REGULATORY PROTEIN-RELATED-RELATED"/>
    <property type="match status" value="1"/>
</dbReference>
<dbReference type="Proteomes" id="UP000198756">
    <property type="component" value="Unassembled WGS sequence"/>
</dbReference>
<dbReference type="CDD" id="cd00093">
    <property type="entry name" value="HTH_XRE"/>
    <property type="match status" value="1"/>
</dbReference>
<organism evidence="3 4">
    <name type="scientific">Algoriphagus alkaliphilus</name>
    <dbReference type="NCBI Taxonomy" id="279824"/>
    <lineage>
        <taxon>Bacteria</taxon>
        <taxon>Pseudomonadati</taxon>
        <taxon>Bacteroidota</taxon>
        <taxon>Cytophagia</taxon>
        <taxon>Cytophagales</taxon>
        <taxon>Cyclobacteriaceae</taxon>
        <taxon>Algoriphagus</taxon>
    </lineage>
</organism>
<dbReference type="InterPro" id="IPR010982">
    <property type="entry name" value="Lambda_DNA-bd_dom_sf"/>
</dbReference>
<dbReference type="PANTHER" id="PTHR46558:SF11">
    <property type="entry name" value="HTH-TYPE TRANSCRIPTIONAL REGULATOR XRE"/>
    <property type="match status" value="1"/>
</dbReference>